<dbReference type="InterPro" id="IPR011964">
    <property type="entry name" value="YVTN_b-propeller_repeat"/>
</dbReference>
<reference evidence="5 7" key="1">
    <citation type="submission" date="2020-05" db="EMBL/GenBank/DDBJ databases">
        <title>Comparative genomic analysis of denitrifying bacteria from Halomonas genus.</title>
        <authorList>
            <person name="Wang L."/>
            <person name="Shao Z."/>
        </authorList>
    </citation>
    <scope>NUCLEOTIDE SEQUENCE [LARGE SCALE GENOMIC DNA]</scope>
    <source>
        <strain evidence="5 7">DSM 17331</strain>
    </source>
</reference>
<dbReference type="Proteomes" id="UP000518091">
    <property type="component" value="Unassembled WGS sequence"/>
</dbReference>
<dbReference type="RefSeq" id="WP_181515052.1">
    <property type="nucleotide sequence ID" value="NZ_JABFUB010000009.1"/>
</dbReference>
<evidence type="ECO:0000313" key="7">
    <source>
        <dbReference type="Proteomes" id="UP000814353"/>
    </source>
</evidence>
<dbReference type="InterPro" id="IPR048433">
    <property type="entry name" value="YNCE-like_beta-prop"/>
</dbReference>
<gene>
    <name evidence="4" type="ORF">H1D44_11800</name>
    <name evidence="5" type="ORF">HOP48_12125</name>
</gene>
<feature type="domain" description="YNCE-like beta-propeller" evidence="3">
    <location>
        <begin position="223"/>
        <end position="365"/>
    </location>
</feature>
<evidence type="ECO:0000256" key="2">
    <source>
        <dbReference type="SAM" id="MobiDB-lite"/>
    </source>
</evidence>
<sequence>MITLIQKGAPVRRPVTEAVSHRVATTPLRPALGWLLAASLALGSSATLAGQMPQGQVVTADESGASLTHIHLAEGTSTTHAIAIAPHNVQVSADGRYLLAVGEPAGHAHGDDGHGHGHGDEPGKLKVFDAGHFDGTPLAVIPVGSHPAHVVSDPAGQFAFVTNAGDASVSVVDLESREVVATVGTGDYPHGLRLSPDGSELYVANVADGSVSVIDTKTHEEVARIAVGEAPVQVGFTADGKQVYVSLRDENRIAVIDTASREVAATVEVNRLPIQVYGTPDSKLMLVANEGTSDDPDNRVSVIDTSTRQVVATYEVGAGAHGISIDDSGRFAFVTSLFDDSLSVIDLQAGEIVATHATGHGPNGVTWLAN</sequence>
<organism evidence="4 6">
    <name type="scientific">Billgrantia kenyensis</name>
    <dbReference type="NCBI Taxonomy" id="321266"/>
    <lineage>
        <taxon>Bacteria</taxon>
        <taxon>Pseudomonadati</taxon>
        <taxon>Pseudomonadota</taxon>
        <taxon>Gammaproteobacteria</taxon>
        <taxon>Oceanospirillales</taxon>
        <taxon>Halomonadaceae</taxon>
        <taxon>Billgrantia</taxon>
    </lineage>
</organism>
<dbReference type="Gene3D" id="2.130.10.10">
    <property type="entry name" value="YVTN repeat-like/Quinoprotein amine dehydrogenase"/>
    <property type="match status" value="3"/>
</dbReference>
<evidence type="ECO:0000313" key="6">
    <source>
        <dbReference type="Proteomes" id="UP000518091"/>
    </source>
</evidence>
<dbReference type="InterPro" id="IPR051200">
    <property type="entry name" value="Host-pathogen_enzymatic-act"/>
</dbReference>
<name>A0A7W0AEQ3_9GAMM</name>
<evidence type="ECO:0000313" key="5">
    <source>
        <dbReference type="EMBL" id="MCG6662288.1"/>
    </source>
</evidence>
<evidence type="ECO:0000259" key="3">
    <source>
        <dbReference type="Pfam" id="PF21783"/>
    </source>
</evidence>
<dbReference type="EMBL" id="JABFUB010000009">
    <property type="protein sequence ID" value="MCG6662288.1"/>
    <property type="molecule type" value="Genomic_DNA"/>
</dbReference>
<dbReference type="InterPro" id="IPR011048">
    <property type="entry name" value="Haem_d1_sf"/>
</dbReference>
<dbReference type="SUPFAM" id="SSF51004">
    <property type="entry name" value="C-terminal (heme d1) domain of cytochrome cd1-nitrite reductase"/>
    <property type="match status" value="1"/>
</dbReference>
<keyword evidence="1" id="KW-0732">Signal</keyword>
<dbReference type="NCBIfam" id="TIGR02276">
    <property type="entry name" value="beta_rpt_yvtn"/>
    <property type="match status" value="3"/>
</dbReference>
<evidence type="ECO:0000313" key="4">
    <source>
        <dbReference type="EMBL" id="MBA2779576.1"/>
    </source>
</evidence>
<reference evidence="4 6" key="2">
    <citation type="submission" date="2020-07" db="EMBL/GenBank/DDBJ databases">
        <title>Identification of Halomonas strains.</title>
        <authorList>
            <person name="Xiao Z."/>
            <person name="Shen J."/>
        </authorList>
    </citation>
    <scope>NUCLEOTIDE SEQUENCE [LARGE SCALE GENOMIC DNA]</scope>
    <source>
        <strain evidence="4 6">DSM 17331</strain>
    </source>
</reference>
<dbReference type="Pfam" id="PF21783">
    <property type="entry name" value="YNCE"/>
    <property type="match status" value="1"/>
</dbReference>
<dbReference type="InterPro" id="IPR015943">
    <property type="entry name" value="WD40/YVTN_repeat-like_dom_sf"/>
</dbReference>
<protein>
    <submittedName>
        <fullName evidence="4">Beta-propeller fold lactonase family protein</fullName>
    </submittedName>
</protein>
<feature type="region of interest" description="Disordered" evidence="2">
    <location>
        <begin position="103"/>
        <end position="122"/>
    </location>
</feature>
<evidence type="ECO:0000256" key="1">
    <source>
        <dbReference type="ARBA" id="ARBA00022729"/>
    </source>
</evidence>
<proteinExistence type="predicted"/>
<keyword evidence="7" id="KW-1185">Reference proteome</keyword>
<accession>A0A7W0AEQ3</accession>
<dbReference type="Proteomes" id="UP000814353">
    <property type="component" value="Unassembled WGS sequence"/>
</dbReference>
<dbReference type="PANTHER" id="PTHR47197">
    <property type="entry name" value="PROTEIN NIRF"/>
    <property type="match status" value="1"/>
</dbReference>
<dbReference type="AlphaFoldDB" id="A0A7W0AEQ3"/>
<feature type="compositionally biased region" description="Basic and acidic residues" evidence="2">
    <location>
        <begin position="106"/>
        <end position="122"/>
    </location>
</feature>
<dbReference type="PANTHER" id="PTHR47197:SF3">
    <property type="entry name" value="DIHYDRO-HEME D1 DEHYDROGENASE"/>
    <property type="match status" value="1"/>
</dbReference>
<dbReference type="EMBL" id="JACEFT010000013">
    <property type="protein sequence ID" value="MBA2779576.1"/>
    <property type="molecule type" value="Genomic_DNA"/>
</dbReference>
<comment type="caution">
    <text evidence="4">The sequence shown here is derived from an EMBL/GenBank/DDBJ whole genome shotgun (WGS) entry which is preliminary data.</text>
</comment>